<dbReference type="GO" id="GO:0000287">
    <property type="term" value="F:magnesium ion binding"/>
    <property type="evidence" value="ECO:0007669"/>
    <property type="project" value="TreeGrafter"/>
</dbReference>
<keyword evidence="1" id="KW-0378">Hydrolase</keyword>
<dbReference type="InterPro" id="IPR023214">
    <property type="entry name" value="HAD_sf"/>
</dbReference>
<accession>A0A133ZY34</accession>
<dbReference type="Proteomes" id="UP000070394">
    <property type="component" value="Unassembled WGS sequence"/>
</dbReference>
<gene>
    <name evidence="1" type="ORF">HMPREF1866_00629</name>
</gene>
<protein>
    <submittedName>
        <fullName evidence="1">HAD hydrolase, family IIB</fullName>
    </submittedName>
</protein>
<name>A0A133ZY34_9FIRM</name>
<reference evidence="2" key="1">
    <citation type="submission" date="2016-01" db="EMBL/GenBank/DDBJ databases">
        <authorList>
            <person name="Mitreva M."/>
            <person name="Pepin K.H."/>
            <person name="Mihindukulasuriya K.A."/>
            <person name="Fulton R."/>
            <person name="Fronick C."/>
            <person name="O'Laughlin M."/>
            <person name="Miner T."/>
            <person name="Herter B."/>
            <person name="Rosa B.A."/>
            <person name="Cordes M."/>
            <person name="Tomlinson C."/>
            <person name="Wollam A."/>
            <person name="Palsikar V.B."/>
            <person name="Mardis E.R."/>
            <person name="Wilson R.K."/>
        </authorList>
    </citation>
    <scope>NUCLEOTIDE SEQUENCE [LARGE SCALE GENOMIC DNA]</scope>
    <source>
        <strain evidence="2">DNF00896</strain>
    </source>
</reference>
<dbReference type="STRING" id="467210.HMPREF1866_00629"/>
<dbReference type="Pfam" id="PF08282">
    <property type="entry name" value="Hydrolase_3"/>
    <property type="match status" value="1"/>
</dbReference>
<evidence type="ECO:0000313" key="2">
    <source>
        <dbReference type="Proteomes" id="UP000070394"/>
    </source>
</evidence>
<evidence type="ECO:0000313" key="1">
    <source>
        <dbReference type="EMBL" id="KXB60344.1"/>
    </source>
</evidence>
<dbReference type="PANTHER" id="PTHR10000">
    <property type="entry name" value="PHOSPHOSERINE PHOSPHATASE"/>
    <property type="match status" value="1"/>
</dbReference>
<dbReference type="Gene3D" id="3.40.50.1000">
    <property type="entry name" value="HAD superfamily/HAD-like"/>
    <property type="match status" value="1"/>
</dbReference>
<keyword evidence="2" id="KW-1185">Reference proteome</keyword>
<proteinExistence type="predicted"/>
<dbReference type="EMBL" id="LSDA01000015">
    <property type="protein sequence ID" value="KXB60344.1"/>
    <property type="molecule type" value="Genomic_DNA"/>
</dbReference>
<dbReference type="PATRIC" id="fig|467210.3.peg.620"/>
<dbReference type="RefSeq" id="WP_060930568.1">
    <property type="nucleotide sequence ID" value="NZ_KQ959777.1"/>
</dbReference>
<dbReference type="GO" id="GO:0016791">
    <property type="term" value="F:phosphatase activity"/>
    <property type="evidence" value="ECO:0007669"/>
    <property type="project" value="TreeGrafter"/>
</dbReference>
<sequence>MKALFFDIDGTLIDNETKQVPKSALKAIKEARQAGHLTFINTGRVECIIGNIKSRFQMDGYICGCGTQIVVGDKNIFEKRVDHKRGIEIKKLLKKFNVEGMLEARQGIYFPAKPFIYPEITERGLDAISAVIEPSVGEFDKDDYDFDKFCIFDDPRFSKSDLKSFFAECGDFDIIDRGAGFYECVPHPCSKGEGVLKVLDYYNIALEDAYVFGDSMNDLPMFTCGAKNRIVLGEHDTALEEYATFFAKKVSEDGIYSAMKELGLI</sequence>
<dbReference type="SUPFAM" id="SSF56784">
    <property type="entry name" value="HAD-like"/>
    <property type="match status" value="1"/>
</dbReference>
<dbReference type="Gene3D" id="3.30.1240.10">
    <property type="match status" value="1"/>
</dbReference>
<dbReference type="InterPro" id="IPR036412">
    <property type="entry name" value="HAD-like_sf"/>
</dbReference>
<organism evidence="1 2">
    <name type="scientific">Lachnoanaerobaculum saburreum</name>
    <dbReference type="NCBI Taxonomy" id="467210"/>
    <lineage>
        <taxon>Bacteria</taxon>
        <taxon>Bacillati</taxon>
        <taxon>Bacillota</taxon>
        <taxon>Clostridia</taxon>
        <taxon>Lachnospirales</taxon>
        <taxon>Lachnospiraceae</taxon>
        <taxon>Lachnoanaerobaculum</taxon>
    </lineage>
</organism>
<dbReference type="OrthoDB" id="9810101at2"/>
<dbReference type="AlphaFoldDB" id="A0A133ZY34"/>
<dbReference type="GO" id="GO:0005829">
    <property type="term" value="C:cytosol"/>
    <property type="evidence" value="ECO:0007669"/>
    <property type="project" value="TreeGrafter"/>
</dbReference>
<comment type="caution">
    <text evidence="1">The sequence shown here is derived from an EMBL/GenBank/DDBJ whole genome shotgun (WGS) entry which is preliminary data.</text>
</comment>
<dbReference type="PANTHER" id="PTHR10000:SF25">
    <property type="entry name" value="PHOSPHATASE YKRA-RELATED"/>
    <property type="match status" value="1"/>
</dbReference>